<keyword evidence="3" id="KW-0808">Transferase</keyword>
<keyword evidence="3" id="KW-0328">Glycosyltransferase</keyword>
<sequence>MKIAIIHDWLDKYGGAERVVTSFDKIISFDYYFAYADVMNDSDKLKMFNGKNPTIIKSDLMKILGTYFRFAFPLFPFITKCFNSQVHNKYSVDLLISSSWCLSKGFRINSEFHICYIQARNFKYIWDEYKNYFPGILGYIFIPFRKYLQNFDIKMSKNPDHIIANSKFVQKWIKEHYKLDSTVIYPPVSVEDFSLRKTKISDSKYYVTVGRLVKYKRFDLLIDAFIKLNKKLIVIGDGAERTNLEKKAKNNDNIIFTGFLSSNEISSYISNARAFVFSSIEDFGIAPVEAQSCGTPVIAYAKGGVLETVVENKTGVFFKSQDVNAIQDAVKHFENILSNFDSVLIRENAQNFSEEAFAENLRVFLKKNVYK</sequence>
<dbReference type="InterPro" id="IPR001296">
    <property type="entry name" value="Glyco_trans_1"/>
</dbReference>
<keyword evidence="4" id="KW-1185">Reference proteome</keyword>
<evidence type="ECO:0000313" key="2">
    <source>
        <dbReference type="EMBL" id="SIR14700.1"/>
    </source>
</evidence>
<dbReference type="Gene3D" id="3.40.50.2000">
    <property type="entry name" value="Glycogen Phosphorylase B"/>
    <property type="match status" value="2"/>
</dbReference>
<dbReference type="Pfam" id="PF00534">
    <property type="entry name" value="Glycos_transf_1"/>
    <property type="match status" value="1"/>
</dbReference>
<dbReference type="AlphaFoldDB" id="A0A381F565"/>
<evidence type="ECO:0000313" key="3">
    <source>
        <dbReference type="EMBL" id="SUX41701.1"/>
    </source>
</evidence>
<evidence type="ECO:0000313" key="5">
    <source>
        <dbReference type="Proteomes" id="UP000255231"/>
    </source>
</evidence>
<dbReference type="Proteomes" id="UP000255231">
    <property type="component" value="Unassembled WGS sequence"/>
</dbReference>
<dbReference type="RefSeq" id="WP_076562095.1">
    <property type="nucleotide sequence ID" value="NZ_CP033929.1"/>
</dbReference>
<accession>A0A381F565</accession>
<name>A0A381F565_9FLAO</name>
<dbReference type="InterPro" id="IPR050194">
    <property type="entry name" value="Glycosyltransferase_grp1"/>
</dbReference>
<dbReference type="PANTHER" id="PTHR45947:SF3">
    <property type="entry name" value="SULFOQUINOVOSYL TRANSFERASE SQD2"/>
    <property type="match status" value="1"/>
</dbReference>
<reference evidence="3 5" key="2">
    <citation type="submission" date="2018-06" db="EMBL/GenBank/DDBJ databases">
        <authorList>
            <consortium name="Pathogen Informatics"/>
            <person name="Doyle S."/>
        </authorList>
    </citation>
    <scope>NUCLEOTIDE SEQUENCE [LARGE SCALE GENOMIC DNA]</scope>
    <source>
        <strain evidence="3 5">NCTC13560</strain>
    </source>
</reference>
<dbReference type="PANTHER" id="PTHR45947">
    <property type="entry name" value="SULFOQUINOVOSYL TRANSFERASE SQD2"/>
    <property type="match status" value="1"/>
</dbReference>
<evidence type="ECO:0000313" key="4">
    <source>
        <dbReference type="Proteomes" id="UP000185725"/>
    </source>
</evidence>
<dbReference type="EMBL" id="UFVS01000001">
    <property type="protein sequence ID" value="SUX41701.1"/>
    <property type="molecule type" value="Genomic_DNA"/>
</dbReference>
<dbReference type="SUPFAM" id="SSF53756">
    <property type="entry name" value="UDP-Glycosyltransferase/glycogen phosphorylase"/>
    <property type="match status" value="1"/>
</dbReference>
<protein>
    <submittedName>
        <fullName evidence="3">GDP-mannose-dependent alpha-(1-6)-phosphatidylinositol monomannoside mannosyltransferase</fullName>
        <ecNumber evidence="3">2.4.1.345</ecNumber>
    </submittedName>
    <submittedName>
        <fullName evidence="2">Glycosyltransferase involved in cell wall bisynthesis</fullName>
    </submittedName>
</protein>
<dbReference type="EC" id="2.4.1.345" evidence="3"/>
<dbReference type="GeneID" id="303675247"/>
<gene>
    <name evidence="3" type="primary">pimB</name>
    <name evidence="3" type="ORF">NCTC13560_00501</name>
    <name evidence="2" type="ORF">SAMN05421682_11360</name>
</gene>
<dbReference type="KEGG" id="cil:EG358_16210"/>
<organism evidence="3 5">
    <name type="scientific">Chryseobacterium indoltheticum</name>
    <dbReference type="NCBI Taxonomy" id="254"/>
    <lineage>
        <taxon>Bacteria</taxon>
        <taxon>Pseudomonadati</taxon>
        <taxon>Bacteroidota</taxon>
        <taxon>Flavobacteriia</taxon>
        <taxon>Flavobacteriales</taxon>
        <taxon>Weeksellaceae</taxon>
        <taxon>Chryseobacterium group</taxon>
        <taxon>Chryseobacterium</taxon>
    </lineage>
</organism>
<feature type="domain" description="Glycosyl transferase family 1" evidence="1">
    <location>
        <begin position="197"/>
        <end position="335"/>
    </location>
</feature>
<reference evidence="2 4" key="1">
    <citation type="submission" date="2017-01" db="EMBL/GenBank/DDBJ databases">
        <authorList>
            <person name="Varghese N."/>
            <person name="Submissions S."/>
        </authorList>
    </citation>
    <scope>NUCLEOTIDE SEQUENCE [LARGE SCALE GENOMIC DNA]</scope>
    <source>
        <strain evidence="2 4">ATCC 27950</strain>
    </source>
</reference>
<dbReference type="Proteomes" id="UP000185725">
    <property type="component" value="Unassembled WGS sequence"/>
</dbReference>
<evidence type="ECO:0000259" key="1">
    <source>
        <dbReference type="Pfam" id="PF00534"/>
    </source>
</evidence>
<dbReference type="OrthoDB" id="9768685at2"/>
<dbReference type="GO" id="GO:0043750">
    <property type="term" value="F:phosphatidylinositol alpha-mannosyltransferase activity"/>
    <property type="evidence" value="ECO:0007669"/>
    <property type="project" value="UniProtKB-EC"/>
</dbReference>
<dbReference type="EMBL" id="FTMF01000013">
    <property type="protein sequence ID" value="SIR14700.1"/>
    <property type="molecule type" value="Genomic_DNA"/>
</dbReference>
<proteinExistence type="predicted"/>